<dbReference type="Gene3D" id="3.40.50.720">
    <property type="entry name" value="NAD(P)-binding Rossmann-like Domain"/>
    <property type="match status" value="2"/>
</dbReference>
<sequence length="326" mass="35680">MRHPDTPARPLVLLNQLGQGQLPDMAGVQVIDDDQTPAWLRSQDAEVLLTGPRNGWKTAPQQTPEGWPGRLRWVHLASAGIDFFPPWLFDVAQVSCSRGVAADPIAEYVLSAMLEQVKQLHSRQVRHGRMIWSREFDRAVARPLGTLKGQTLGLLGYGAIGQAIARRALAFDMRILALRRSGQRIDAEGVTSVASLRELLANSDHLVLALPLTAETRHLIDAEALSHAKPGLHLINIARGALLDHDALRAALDSGALAAATLDVTEPEPPPQGHWLYQHPRVRLTPHISWSASDGPAATALKFQHNLVRYLKGDALIDRVDPSKGY</sequence>
<dbReference type="EMBL" id="PVLQ01000041">
    <property type="protein sequence ID" value="PRD64912.1"/>
    <property type="molecule type" value="Genomic_DNA"/>
</dbReference>
<proteinExistence type="predicted"/>
<accession>A0A2S9K3G5</accession>
<dbReference type="GO" id="GO:0051287">
    <property type="term" value="F:NAD binding"/>
    <property type="evidence" value="ECO:0007669"/>
    <property type="project" value="InterPro"/>
</dbReference>
<evidence type="ECO:0000256" key="1">
    <source>
        <dbReference type="ARBA" id="ARBA00023002"/>
    </source>
</evidence>
<dbReference type="Proteomes" id="UP000238589">
    <property type="component" value="Unassembled WGS sequence"/>
</dbReference>
<dbReference type="OrthoDB" id="9787219at2"/>
<evidence type="ECO:0000313" key="4">
    <source>
        <dbReference type="EMBL" id="PRD64912.1"/>
    </source>
</evidence>
<dbReference type="AlphaFoldDB" id="A0A2S9K3G5"/>
<dbReference type="Pfam" id="PF02826">
    <property type="entry name" value="2-Hacid_dh_C"/>
    <property type="match status" value="1"/>
</dbReference>
<keyword evidence="2" id="KW-0520">NAD</keyword>
<evidence type="ECO:0000259" key="3">
    <source>
        <dbReference type="Pfam" id="PF02826"/>
    </source>
</evidence>
<dbReference type="RefSeq" id="WP_105748826.1">
    <property type="nucleotide sequence ID" value="NZ_PVLQ01000041.1"/>
</dbReference>
<dbReference type="GO" id="GO:0016491">
    <property type="term" value="F:oxidoreductase activity"/>
    <property type="evidence" value="ECO:0007669"/>
    <property type="project" value="UniProtKB-KW"/>
</dbReference>
<name>A0A2S9K3G5_9BURK</name>
<comment type="caution">
    <text evidence="4">The sequence shown here is derived from an EMBL/GenBank/DDBJ whole genome shotgun (WGS) entry which is preliminary data.</text>
</comment>
<dbReference type="InterPro" id="IPR036291">
    <property type="entry name" value="NAD(P)-bd_dom_sf"/>
</dbReference>
<keyword evidence="1" id="KW-0560">Oxidoreductase</keyword>
<gene>
    <name evidence="4" type="ORF">C6P64_12090</name>
</gene>
<organism evidence="4 5">
    <name type="scientific">Malikia granosa</name>
    <dbReference type="NCBI Taxonomy" id="263067"/>
    <lineage>
        <taxon>Bacteria</taxon>
        <taxon>Pseudomonadati</taxon>
        <taxon>Pseudomonadota</taxon>
        <taxon>Betaproteobacteria</taxon>
        <taxon>Burkholderiales</taxon>
        <taxon>Comamonadaceae</taxon>
        <taxon>Malikia</taxon>
    </lineage>
</organism>
<evidence type="ECO:0000313" key="5">
    <source>
        <dbReference type="Proteomes" id="UP000238589"/>
    </source>
</evidence>
<dbReference type="PANTHER" id="PTHR43333:SF1">
    <property type="entry name" value="D-ISOMER SPECIFIC 2-HYDROXYACID DEHYDROGENASE NAD-BINDING DOMAIN-CONTAINING PROTEIN"/>
    <property type="match status" value="1"/>
</dbReference>
<feature type="domain" description="D-isomer specific 2-hydroxyacid dehydrogenase NAD-binding" evidence="3">
    <location>
        <begin position="112"/>
        <end position="289"/>
    </location>
</feature>
<keyword evidence="5" id="KW-1185">Reference proteome</keyword>
<reference evidence="4 5" key="1">
    <citation type="submission" date="2018-03" db="EMBL/GenBank/DDBJ databases">
        <title>Comparative genomics illustrates the genes involved in a hyperalkaliphilic mechanisms of Serpentinomonas isolated from highly-alkaline calcium-rich serpentinized springs.</title>
        <authorList>
            <person name="Suzuki S."/>
            <person name="Ishii S."/>
            <person name="Walworth N."/>
            <person name="Bird L."/>
            <person name="Kuenen J.G."/>
            <person name="Nealson K.H."/>
        </authorList>
    </citation>
    <scope>NUCLEOTIDE SEQUENCE [LARGE SCALE GENOMIC DNA]</scope>
    <source>
        <strain evidence="4 5">P1</strain>
    </source>
</reference>
<dbReference type="PANTHER" id="PTHR43333">
    <property type="entry name" value="2-HACID_DH_C DOMAIN-CONTAINING PROTEIN"/>
    <property type="match status" value="1"/>
</dbReference>
<dbReference type="InterPro" id="IPR006140">
    <property type="entry name" value="D-isomer_DH_NAD-bd"/>
</dbReference>
<dbReference type="SUPFAM" id="SSF51735">
    <property type="entry name" value="NAD(P)-binding Rossmann-fold domains"/>
    <property type="match status" value="1"/>
</dbReference>
<protein>
    <submittedName>
        <fullName evidence="4">Dihydrofolate reductase</fullName>
    </submittedName>
</protein>
<evidence type="ECO:0000256" key="2">
    <source>
        <dbReference type="ARBA" id="ARBA00023027"/>
    </source>
</evidence>